<sequence length="142" mass="15765">MNTELLKRAVDLTKEIGHCFIATADETGRPHIAAAGKLSYLDTDHVEITEWFCPATIANVEKNTSATIIAWDSVDDVGYQLAGKVERVADVAVLDGYAPEYDIEPLPQVQRRLTLDIERVVDFKLGPHSDMELHESGSEKKK</sequence>
<gene>
    <name evidence="2" type="ORF">LCGC14_2180480</name>
</gene>
<dbReference type="InterPro" id="IPR011576">
    <property type="entry name" value="Pyridox_Oxase_N"/>
</dbReference>
<comment type="caution">
    <text evidence="2">The sequence shown here is derived from an EMBL/GenBank/DDBJ whole genome shotgun (WGS) entry which is preliminary data.</text>
</comment>
<dbReference type="SUPFAM" id="SSF50475">
    <property type="entry name" value="FMN-binding split barrel"/>
    <property type="match status" value="1"/>
</dbReference>
<dbReference type="InterPro" id="IPR012349">
    <property type="entry name" value="Split_barrel_FMN-bd"/>
</dbReference>
<dbReference type="AlphaFoldDB" id="A0A0F9DMK3"/>
<protein>
    <recommendedName>
        <fullName evidence="1">Pyridoxamine 5'-phosphate oxidase N-terminal domain-containing protein</fullName>
    </recommendedName>
</protein>
<evidence type="ECO:0000313" key="2">
    <source>
        <dbReference type="EMBL" id="KKL62904.1"/>
    </source>
</evidence>
<name>A0A0F9DMK3_9ZZZZ</name>
<feature type="domain" description="Pyridoxamine 5'-phosphate oxidase N-terminal" evidence="1">
    <location>
        <begin position="8"/>
        <end position="97"/>
    </location>
</feature>
<dbReference type="Gene3D" id="2.30.110.10">
    <property type="entry name" value="Electron Transport, Fmn-binding Protein, Chain A"/>
    <property type="match status" value="1"/>
</dbReference>
<organism evidence="2">
    <name type="scientific">marine sediment metagenome</name>
    <dbReference type="NCBI Taxonomy" id="412755"/>
    <lineage>
        <taxon>unclassified sequences</taxon>
        <taxon>metagenomes</taxon>
        <taxon>ecological metagenomes</taxon>
    </lineage>
</organism>
<reference evidence="2" key="1">
    <citation type="journal article" date="2015" name="Nature">
        <title>Complex archaea that bridge the gap between prokaryotes and eukaryotes.</title>
        <authorList>
            <person name="Spang A."/>
            <person name="Saw J.H."/>
            <person name="Jorgensen S.L."/>
            <person name="Zaremba-Niedzwiedzka K."/>
            <person name="Martijn J."/>
            <person name="Lind A.E."/>
            <person name="van Eijk R."/>
            <person name="Schleper C."/>
            <person name="Guy L."/>
            <person name="Ettema T.J."/>
        </authorList>
    </citation>
    <scope>NUCLEOTIDE SEQUENCE</scope>
</reference>
<accession>A0A0F9DMK3</accession>
<dbReference type="Pfam" id="PF01243">
    <property type="entry name" value="PNPOx_N"/>
    <property type="match status" value="1"/>
</dbReference>
<dbReference type="EMBL" id="LAZR01028343">
    <property type="protein sequence ID" value="KKL62904.1"/>
    <property type="molecule type" value="Genomic_DNA"/>
</dbReference>
<evidence type="ECO:0000259" key="1">
    <source>
        <dbReference type="Pfam" id="PF01243"/>
    </source>
</evidence>
<proteinExistence type="predicted"/>